<organism evidence="2 3">
    <name type="scientific">Toxocara canis</name>
    <name type="common">Canine roundworm</name>
    <dbReference type="NCBI Taxonomy" id="6265"/>
    <lineage>
        <taxon>Eukaryota</taxon>
        <taxon>Metazoa</taxon>
        <taxon>Ecdysozoa</taxon>
        <taxon>Nematoda</taxon>
        <taxon>Chromadorea</taxon>
        <taxon>Rhabditida</taxon>
        <taxon>Spirurina</taxon>
        <taxon>Ascaridomorpha</taxon>
        <taxon>Ascaridoidea</taxon>
        <taxon>Toxocaridae</taxon>
        <taxon>Toxocara</taxon>
    </lineage>
</organism>
<gene>
    <name evidence="2" type="ORF">Tcan_13439</name>
</gene>
<evidence type="ECO:0000313" key="2">
    <source>
        <dbReference type="EMBL" id="KHN87235.1"/>
    </source>
</evidence>
<dbReference type="OrthoDB" id="5787496at2759"/>
<dbReference type="Proteomes" id="UP000031036">
    <property type="component" value="Unassembled WGS sequence"/>
</dbReference>
<dbReference type="EMBL" id="JPKZ01000445">
    <property type="protein sequence ID" value="KHN87235.1"/>
    <property type="molecule type" value="Genomic_DNA"/>
</dbReference>
<keyword evidence="1" id="KW-1133">Transmembrane helix</keyword>
<name>A0A0B2W262_TOXCA</name>
<protein>
    <submittedName>
        <fullName evidence="2">Uncharacterized protein</fullName>
    </submittedName>
</protein>
<evidence type="ECO:0000256" key="1">
    <source>
        <dbReference type="SAM" id="Phobius"/>
    </source>
</evidence>
<keyword evidence="1" id="KW-0472">Membrane</keyword>
<sequence length="159" mass="17930">MLISTLYAAIVVLSSLYIVLISSERTQCGGVVSRSTGRWVDIYICPSKKQNSLENRCCDPPEYGCCREATFFENHTTAIIGSSLIAIFTIFTLLMVICLCWEKCILHKAVRKRPSLDYIARPEEVEHLNGTSVPCEQSAGTRVYEVNTEIIYRQNKDLV</sequence>
<dbReference type="AlphaFoldDB" id="A0A0B2W262"/>
<feature type="transmembrane region" description="Helical" evidence="1">
    <location>
        <begin position="78"/>
        <end position="101"/>
    </location>
</feature>
<evidence type="ECO:0000313" key="3">
    <source>
        <dbReference type="Proteomes" id="UP000031036"/>
    </source>
</evidence>
<keyword evidence="3" id="KW-1185">Reference proteome</keyword>
<dbReference type="OMA" id="ICLCWEK"/>
<reference evidence="2 3" key="1">
    <citation type="submission" date="2014-11" db="EMBL/GenBank/DDBJ databases">
        <title>Genetic blueprint of the zoonotic pathogen Toxocara canis.</title>
        <authorList>
            <person name="Zhu X.-Q."/>
            <person name="Korhonen P.K."/>
            <person name="Cai H."/>
            <person name="Young N.D."/>
            <person name="Nejsum P."/>
            <person name="von Samson-Himmelstjerna G."/>
            <person name="Boag P.R."/>
            <person name="Tan P."/>
            <person name="Li Q."/>
            <person name="Min J."/>
            <person name="Yang Y."/>
            <person name="Wang X."/>
            <person name="Fang X."/>
            <person name="Hall R.S."/>
            <person name="Hofmann A."/>
            <person name="Sternberg P.W."/>
            <person name="Jex A.R."/>
            <person name="Gasser R.B."/>
        </authorList>
    </citation>
    <scope>NUCLEOTIDE SEQUENCE [LARGE SCALE GENOMIC DNA]</scope>
    <source>
        <strain evidence="2">PN_DK_2014</strain>
    </source>
</reference>
<keyword evidence="1" id="KW-0812">Transmembrane</keyword>
<comment type="caution">
    <text evidence="2">The sequence shown here is derived from an EMBL/GenBank/DDBJ whole genome shotgun (WGS) entry which is preliminary data.</text>
</comment>
<proteinExistence type="predicted"/>
<feature type="transmembrane region" description="Helical" evidence="1">
    <location>
        <begin position="5"/>
        <end position="23"/>
    </location>
</feature>
<accession>A0A0B2W262</accession>